<evidence type="ECO:0008006" key="4">
    <source>
        <dbReference type="Google" id="ProtNLM"/>
    </source>
</evidence>
<dbReference type="EMBL" id="MKJU01000035">
    <property type="protein sequence ID" value="OHU87057.1"/>
    <property type="molecule type" value="Genomic_DNA"/>
</dbReference>
<gene>
    <name evidence="2" type="ORF">BET10_00110</name>
</gene>
<dbReference type="Proteomes" id="UP000179786">
    <property type="component" value="Unassembled WGS sequence"/>
</dbReference>
<protein>
    <recommendedName>
        <fullName evidence="4">Beta/gamma crystallin 'Greek key' domain-containing protein</fullName>
    </recommendedName>
</protein>
<evidence type="ECO:0000313" key="2">
    <source>
        <dbReference type="EMBL" id="OHU87057.1"/>
    </source>
</evidence>
<feature type="chain" id="PRO_5010291139" description="Beta/gamma crystallin 'Greek key' domain-containing protein" evidence="1">
    <location>
        <begin position="25"/>
        <end position="116"/>
    </location>
</feature>
<reference evidence="2 3" key="1">
    <citation type="submission" date="2016-09" db="EMBL/GenBank/DDBJ databases">
        <title>Pseudoalteromonas amylolytica sp. nov., isolated from the surface seawater.</title>
        <authorList>
            <person name="Wu Y.-H."/>
            <person name="Cheng H."/>
            <person name="Jin X.-B."/>
            <person name="Wang C.-S."/>
            <person name="Xu X.-W."/>
        </authorList>
    </citation>
    <scope>NUCLEOTIDE SEQUENCE [LARGE SCALE GENOMIC DNA]</scope>
    <source>
        <strain evidence="2 3">JW1</strain>
    </source>
</reference>
<feature type="signal peptide" evidence="1">
    <location>
        <begin position="1"/>
        <end position="24"/>
    </location>
</feature>
<evidence type="ECO:0000313" key="3">
    <source>
        <dbReference type="Proteomes" id="UP000179786"/>
    </source>
</evidence>
<evidence type="ECO:0000256" key="1">
    <source>
        <dbReference type="SAM" id="SignalP"/>
    </source>
</evidence>
<sequence length="116" mass="12973">MFNLKKLLQTAVLSLGVASTASLAAPSGIISIEYYADSTKQELIGYWYQSCYLNFKVLWGVREGHRAYDPLHGQDCTQLGEYSNRRAMCFSEKFNEAANGTGVVGRDEVEYIKSQC</sequence>
<dbReference type="OrthoDB" id="9865832at2"/>
<keyword evidence="1" id="KW-0732">Signal</keyword>
<dbReference type="AlphaFoldDB" id="A0A1S1MPC0"/>
<organism evidence="2 3">
    <name type="scientific">Pseudoalteromonas amylolytica</name>
    <dbReference type="NCBI Taxonomy" id="1859457"/>
    <lineage>
        <taxon>Bacteria</taxon>
        <taxon>Pseudomonadati</taxon>
        <taxon>Pseudomonadota</taxon>
        <taxon>Gammaproteobacteria</taxon>
        <taxon>Alteromonadales</taxon>
        <taxon>Pseudoalteromonadaceae</taxon>
        <taxon>Pseudoalteromonas</taxon>
    </lineage>
</organism>
<accession>A0A1S1MPC0</accession>
<dbReference type="RefSeq" id="WP_070987479.1">
    <property type="nucleotide sequence ID" value="NZ_MKJU01000035.1"/>
</dbReference>
<keyword evidence="3" id="KW-1185">Reference proteome</keyword>
<proteinExistence type="predicted"/>
<name>A0A1S1MPC0_9GAMM</name>
<comment type="caution">
    <text evidence="2">The sequence shown here is derived from an EMBL/GenBank/DDBJ whole genome shotgun (WGS) entry which is preliminary data.</text>
</comment>